<evidence type="ECO:0000313" key="3">
    <source>
        <dbReference type="Proteomes" id="UP000567795"/>
    </source>
</evidence>
<accession>A0A853A417</accession>
<dbReference type="EMBL" id="JACBZD010000001">
    <property type="protein sequence ID" value="NYI05242.1"/>
    <property type="molecule type" value="Genomic_DNA"/>
</dbReference>
<reference evidence="2 3" key="1">
    <citation type="submission" date="2020-07" db="EMBL/GenBank/DDBJ databases">
        <title>Sequencing the genomes of 1000 actinobacteria strains.</title>
        <authorList>
            <person name="Klenk H.-P."/>
        </authorList>
    </citation>
    <scope>NUCLEOTIDE SEQUENCE [LARGE SCALE GENOMIC DNA]</scope>
    <source>
        <strain evidence="2 3">DSM 42178</strain>
    </source>
</reference>
<gene>
    <name evidence="2" type="ORF">FHU37_002185</name>
</gene>
<feature type="region of interest" description="Disordered" evidence="1">
    <location>
        <begin position="80"/>
        <end position="133"/>
    </location>
</feature>
<dbReference type="RefSeq" id="WP_179814013.1">
    <property type="nucleotide sequence ID" value="NZ_JACBZD010000001.1"/>
</dbReference>
<evidence type="ECO:0000256" key="1">
    <source>
        <dbReference type="SAM" id="MobiDB-lite"/>
    </source>
</evidence>
<organism evidence="2 3">
    <name type="scientific">Allostreptomyces psammosilenae</name>
    <dbReference type="NCBI Taxonomy" id="1892865"/>
    <lineage>
        <taxon>Bacteria</taxon>
        <taxon>Bacillati</taxon>
        <taxon>Actinomycetota</taxon>
        <taxon>Actinomycetes</taxon>
        <taxon>Kitasatosporales</taxon>
        <taxon>Streptomycetaceae</taxon>
        <taxon>Allostreptomyces</taxon>
    </lineage>
</organism>
<keyword evidence="3" id="KW-1185">Reference proteome</keyword>
<dbReference type="Proteomes" id="UP000567795">
    <property type="component" value="Unassembled WGS sequence"/>
</dbReference>
<protein>
    <submittedName>
        <fullName evidence="2">Uncharacterized protein</fullName>
    </submittedName>
</protein>
<evidence type="ECO:0000313" key="2">
    <source>
        <dbReference type="EMBL" id="NYI05242.1"/>
    </source>
</evidence>
<sequence>MTWRQEAVEVAVARVREAIEGLVSEEQAAAVLEAVRRSADEVAEDAEMRGFSLGWRACLEEADERPVGATVITLRSVPLPKAGEVREHPALAGMGEPARRRRASGTGGPARARRRGVPRPAEAEEPPSRDSSC</sequence>
<dbReference type="AlphaFoldDB" id="A0A853A417"/>
<name>A0A853A417_9ACTN</name>
<comment type="caution">
    <text evidence="2">The sequence shown here is derived from an EMBL/GenBank/DDBJ whole genome shotgun (WGS) entry which is preliminary data.</text>
</comment>
<proteinExistence type="predicted"/>